<reference evidence="2" key="1">
    <citation type="submission" date="2017-08" db="EMBL/GenBank/DDBJ databases">
        <title>A dynamic microbial community with high functional redundancy inhabits the cold, oxic subseafloor aquifer.</title>
        <authorList>
            <person name="Tully B.J."/>
            <person name="Wheat C.G."/>
            <person name="Glazer B.T."/>
            <person name="Huber J.A."/>
        </authorList>
    </citation>
    <scope>NUCLEOTIDE SEQUENCE [LARGE SCALE GENOMIC DNA]</scope>
</reference>
<evidence type="ECO:0000313" key="1">
    <source>
        <dbReference type="EMBL" id="PCJ18685.1"/>
    </source>
</evidence>
<accession>A0A2A5AHG3</accession>
<dbReference type="Proteomes" id="UP000218327">
    <property type="component" value="Unassembled WGS sequence"/>
</dbReference>
<feature type="non-terminal residue" evidence="1">
    <location>
        <position position="1"/>
    </location>
</feature>
<sequence length="131" mass="14579">ENSGSSNSNVQLQTLLEMLTQLEDFQQRININEDIINFPDGSEILVKQLYLGISHAWYVSADGQFAGYGQSQADGWAWLNETEVDATTVQRAIAMLERNVDVQLIELPLILQTPPLSQATPETANIEESTQ</sequence>
<comment type="caution">
    <text evidence="1">The sequence shown here is derived from an EMBL/GenBank/DDBJ whole genome shotgun (WGS) entry which is preliminary data.</text>
</comment>
<dbReference type="EMBL" id="NVVJ01000097">
    <property type="protein sequence ID" value="PCJ18685.1"/>
    <property type="molecule type" value="Genomic_DNA"/>
</dbReference>
<evidence type="ECO:0000313" key="2">
    <source>
        <dbReference type="Proteomes" id="UP000218327"/>
    </source>
</evidence>
<name>A0A2A5AHG3_9GAMM</name>
<proteinExistence type="predicted"/>
<organism evidence="1 2">
    <name type="scientific">SAR86 cluster bacterium</name>
    <dbReference type="NCBI Taxonomy" id="2030880"/>
    <lineage>
        <taxon>Bacteria</taxon>
        <taxon>Pseudomonadati</taxon>
        <taxon>Pseudomonadota</taxon>
        <taxon>Gammaproteobacteria</taxon>
        <taxon>SAR86 cluster</taxon>
    </lineage>
</organism>
<dbReference type="InterPro" id="IPR016866">
    <property type="entry name" value="UCP028069"/>
</dbReference>
<gene>
    <name evidence="1" type="ORF">COA96_16595</name>
</gene>
<protein>
    <submittedName>
        <fullName evidence="1">Uncharacterized protein</fullName>
    </submittedName>
</protein>
<dbReference type="Pfam" id="PF11932">
    <property type="entry name" value="DUF3450"/>
    <property type="match status" value="1"/>
</dbReference>
<dbReference type="AlphaFoldDB" id="A0A2A5AHG3"/>